<proteinExistence type="predicted"/>
<gene>
    <name evidence="1" type="ORF">METUNv1_03904</name>
</gene>
<dbReference type="Proteomes" id="UP000005019">
    <property type="component" value="Unassembled WGS sequence"/>
</dbReference>
<dbReference type="eggNOG" id="ENOG5033F2Y">
    <property type="taxonomic scope" value="Bacteria"/>
</dbReference>
<dbReference type="InterPro" id="IPR028994">
    <property type="entry name" value="Integrin_alpha_N"/>
</dbReference>
<reference evidence="1 2" key="1">
    <citation type="journal article" date="2011" name="J. Bacteriol.">
        <title>Genome sequence of Methyloversatilis universalis FAM5T, a methylotrophic representative of the order Rhodocyclales.</title>
        <authorList>
            <person name="Kittichotirat W."/>
            <person name="Good N.M."/>
            <person name="Hall R."/>
            <person name="Bringel F."/>
            <person name="Lajus A."/>
            <person name="Medigue C."/>
            <person name="Smalley N.E."/>
            <person name="Beck D."/>
            <person name="Bumgarner R."/>
            <person name="Vuilleumier S."/>
            <person name="Kalyuzhnaya M.G."/>
        </authorList>
    </citation>
    <scope>NUCLEOTIDE SEQUENCE [LARGE SCALE GENOMIC DNA]</scope>
    <source>
        <strain evidence="2">ATCC BAA-1314 / JCM 13912 / FAM5</strain>
    </source>
</reference>
<evidence type="ECO:0000313" key="1">
    <source>
        <dbReference type="EMBL" id="EGK69937.1"/>
    </source>
</evidence>
<evidence type="ECO:0000313" key="2">
    <source>
        <dbReference type="Proteomes" id="UP000005019"/>
    </source>
</evidence>
<organism evidence="1 2">
    <name type="scientific">Methyloversatilis universalis (strain ATCC BAA-1314 / DSM 25237 / JCM 13912 / CCUG 52030 / FAM5)</name>
    <dbReference type="NCBI Taxonomy" id="1000565"/>
    <lineage>
        <taxon>Bacteria</taxon>
        <taxon>Pseudomonadati</taxon>
        <taxon>Pseudomonadota</taxon>
        <taxon>Betaproteobacteria</taxon>
        <taxon>Nitrosomonadales</taxon>
        <taxon>Sterolibacteriaceae</taxon>
        <taxon>Methyloversatilis</taxon>
    </lineage>
</organism>
<sequence>MLAATSVSAEPPVTDWRVLVPGEYHGDEAPARPGPGWLALVPVGGVWRLEPAIVRATRVHDPVLDAEGDRTGIALTSNRSDTLVLLRLPDLQPGKVDTPALKFSGGARLISLGEAPLKLQFRSDEYVIEGRKAGIEVRTGGMRVVLPDLAAARPDSEDAASLLWAGDLDRDGRLDLLFSYSGYNRGGVCLYLSSGAPAGVPVRLAGCHGGVGC</sequence>
<dbReference type="SUPFAM" id="SSF69318">
    <property type="entry name" value="Integrin alpha N-terminal domain"/>
    <property type="match status" value="1"/>
</dbReference>
<accession>F5RHV5</accession>
<comment type="caution">
    <text evidence="1">The sequence shown here is derived from an EMBL/GenBank/DDBJ whole genome shotgun (WGS) entry which is preliminary data.</text>
</comment>
<name>F5RHV5_METUF</name>
<keyword evidence="2" id="KW-1185">Reference proteome</keyword>
<dbReference type="EMBL" id="AFHG01000059">
    <property type="protein sequence ID" value="EGK69937.1"/>
    <property type="molecule type" value="Genomic_DNA"/>
</dbReference>
<protein>
    <recommendedName>
        <fullName evidence="3">VCBS repeat-containing protein</fullName>
    </recommendedName>
</protein>
<dbReference type="AlphaFoldDB" id="F5RHV5"/>
<evidence type="ECO:0008006" key="3">
    <source>
        <dbReference type="Google" id="ProtNLM"/>
    </source>
</evidence>